<evidence type="ECO:0000313" key="2">
    <source>
        <dbReference type="EMBL" id="KAJ7766624.1"/>
    </source>
</evidence>
<protein>
    <submittedName>
        <fullName evidence="2">Uncharacterized protein</fullName>
    </submittedName>
</protein>
<reference evidence="2" key="1">
    <citation type="submission" date="2023-03" db="EMBL/GenBank/DDBJ databases">
        <title>Massive genome expansion in bonnet fungi (Mycena s.s.) driven by repeated elements and novel gene families across ecological guilds.</title>
        <authorList>
            <consortium name="Lawrence Berkeley National Laboratory"/>
            <person name="Harder C.B."/>
            <person name="Miyauchi S."/>
            <person name="Viragh M."/>
            <person name="Kuo A."/>
            <person name="Thoen E."/>
            <person name="Andreopoulos B."/>
            <person name="Lu D."/>
            <person name="Skrede I."/>
            <person name="Drula E."/>
            <person name="Henrissat B."/>
            <person name="Morin E."/>
            <person name="Kohler A."/>
            <person name="Barry K."/>
            <person name="LaButti K."/>
            <person name="Morin E."/>
            <person name="Salamov A."/>
            <person name="Lipzen A."/>
            <person name="Mereny Z."/>
            <person name="Hegedus B."/>
            <person name="Baldrian P."/>
            <person name="Stursova M."/>
            <person name="Weitz H."/>
            <person name="Taylor A."/>
            <person name="Grigoriev I.V."/>
            <person name="Nagy L.G."/>
            <person name="Martin F."/>
            <person name="Kauserud H."/>
        </authorList>
    </citation>
    <scope>NUCLEOTIDE SEQUENCE</scope>
    <source>
        <strain evidence="2">CBHHK182m</strain>
    </source>
</reference>
<comment type="caution">
    <text evidence="2">The sequence shown here is derived from an EMBL/GenBank/DDBJ whole genome shotgun (WGS) entry which is preliminary data.</text>
</comment>
<dbReference type="EMBL" id="JARKIB010000023">
    <property type="protein sequence ID" value="KAJ7766624.1"/>
    <property type="molecule type" value="Genomic_DNA"/>
</dbReference>
<name>A0AAD7NLA7_9AGAR</name>
<proteinExistence type="predicted"/>
<dbReference type="AlphaFoldDB" id="A0AAD7NLA7"/>
<sequence>MPARKGSSSESPKKAQAKPYDSPSKAKTPKSPGTKKQWKESLPQLWAQQPMFRHPSGTTTVSKVKAMKDYKLNDREIGTLPYQLSTSNLKDGYSMRLYAADQLMDLVKQKCAKLEIPLEVGDLVYHSHSGSSRTGSVSVVSLKNTSRFRLEPWEEHMLNKNLEPPPRIIRDYISPQDAATADPAPITWTPSKISGAVEVKDACRLYCITPEQIQDLSEQSKWIDLETVAKCAVTLHGGFYAHEEYVGQCRDKEEKRLTREIDQADKRKSTFRFSPMIQAQWDAPPDEDDWMYEGRATPKNCVAVFYPIRYFSDDDYGCDWNWIPYWGDF</sequence>
<dbReference type="Proteomes" id="UP001215598">
    <property type="component" value="Unassembled WGS sequence"/>
</dbReference>
<feature type="region of interest" description="Disordered" evidence="1">
    <location>
        <begin position="1"/>
        <end position="40"/>
    </location>
</feature>
<feature type="compositionally biased region" description="Polar residues" evidence="1">
    <location>
        <begin position="1"/>
        <end position="10"/>
    </location>
</feature>
<evidence type="ECO:0000256" key="1">
    <source>
        <dbReference type="SAM" id="MobiDB-lite"/>
    </source>
</evidence>
<organism evidence="2 3">
    <name type="scientific">Mycena metata</name>
    <dbReference type="NCBI Taxonomy" id="1033252"/>
    <lineage>
        <taxon>Eukaryota</taxon>
        <taxon>Fungi</taxon>
        <taxon>Dikarya</taxon>
        <taxon>Basidiomycota</taxon>
        <taxon>Agaricomycotina</taxon>
        <taxon>Agaricomycetes</taxon>
        <taxon>Agaricomycetidae</taxon>
        <taxon>Agaricales</taxon>
        <taxon>Marasmiineae</taxon>
        <taxon>Mycenaceae</taxon>
        <taxon>Mycena</taxon>
    </lineage>
</organism>
<accession>A0AAD7NLA7</accession>
<gene>
    <name evidence="2" type="ORF">B0H16DRAFT_1882675</name>
</gene>
<keyword evidence="3" id="KW-1185">Reference proteome</keyword>
<evidence type="ECO:0000313" key="3">
    <source>
        <dbReference type="Proteomes" id="UP001215598"/>
    </source>
</evidence>